<evidence type="ECO:0000313" key="3">
    <source>
        <dbReference type="Proteomes" id="UP000288178"/>
    </source>
</evidence>
<dbReference type="EMBL" id="SACT01000001">
    <property type="protein sequence ID" value="RVT53747.1"/>
    <property type="molecule type" value="Genomic_DNA"/>
</dbReference>
<organism evidence="2 3">
    <name type="scientific">Rubrivivax albus</name>
    <dbReference type="NCBI Taxonomy" id="2499835"/>
    <lineage>
        <taxon>Bacteria</taxon>
        <taxon>Pseudomonadati</taxon>
        <taxon>Pseudomonadota</taxon>
        <taxon>Betaproteobacteria</taxon>
        <taxon>Burkholderiales</taxon>
        <taxon>Sphaerotilaceae</taxon>
        <taxon>Rubrivivax</taxon>
    </lineage>
</organism>
<feature type="region of interest" description="Disordered" evidence="1">
    <location>
        <begin position="48"/>
        <end position="74"/>
    </location>
</feature>
<sequence length="74" mass="7959">MERSTTYLLKVWRPAAGGFRAHLRAVDQESAVGFDSAQALMEHLLADTRPSLPPGARRPVPQSTPGTDEGAPAF</sequence>
<comment type="caution">
    <text evidence="2">The sequence shown here is derived from an EMBL/GenBank/DDBJ whole genome shotgun (WGS) entry which is preliminary data.</text>
</comment>
<name>A0A3S2TSN7_9BURK</name>
<accession>A0A3S2TSN7</accession>
<evidence type="ECO:0000256" key="1">
    <source>
        <dbReference type="SAM" id="MobiDB-lite"/>
    </source>
</evidence>
<gene>
    <name evidence="2" type="ORF">ENE75_02315</name>
</gene>
<dbReference type="AlphaFoldDB" id="A0A3S2TSN7"/>
<evidence type="ECO:0000313" key="2">
    <source>
        <dbReference type="EMBL" id="RVT53747.1"/>
    </source>
</evidence>
<protein>
    <submittedName>
        <fullName evidence="2">Uncharacterized protein</fullName>
    </submittedName>
</protein>
<dbReference type="RefSeq" id="WP_128195219.1">
    <property type="nucleotide sequence ID" value="NZ_SACT01000001.1"/>
</dbReference>
<dbReference type="Proteomes" id="UP000288178">
    <property type="component" value="Unassembled WGS sequence"/>
</dbReference>
<reference evidence="2 3" key="1">
    <citation type="submission" date="2019-01" db="EMBL/GenBank/DDBJ databases">
        <authorList>
            <person name="Chen W.-M."/>
        </authorList>
    </citation>
    <scope>NUCLEOTIDE SEQUENCE [LARGE SCALE GENOMIC DNA]</scope>
    <source>
        <strain evidence="2 3">ICH-3</strain>
    </source>
</reference>
<proteinExistence type="predicted"/>
<keyword evidence="3" id="KW-1185">Reference proteome</keyword>